<proteinExistence type="predicted"/>
<accession>A0A0A0M8R7</accession>
<dbReference type="AlphaFoldDB" id="A0A0A0M8R7"/>
<dbReference type="EMBL" id="AVBH01000318">
    <property type="protein sequence ID" value="KGO97556.1"/>
    <property type="molecule type" value="Genomic_DNA"/>
</dbReference>
<keyword evidence="3" id="KW-1185">Reference proteome</keyword>
<dbReference type="eggNOG" id="ENOG5032TUN">
    <property type="taxonomic scope" value="Bacteria"/>
</dbReference>
<dbReference type="Proteomes" id="UP000030003">
    <property type="component" value="Unassembled WGS sequence"/>
</dbReference>
<dbReference type="RefSeq" id="WP_052106928.1">
    <property type="nucleotide sequence ID" value="NZ_AVBH01000318.1"/>
</dbReference>
<evidence type="ECO:0000256" key="1">
    <source>
        <dbReference type="SAM" id="Coils"/>
    </source>
</evidence>
<organism evidence="2 3">
    <name type="scientific">Lysobacter defluvii IMMIB APB-9 = DSM 18482</name>
    <dbReference type="NCBI Taxonomy" id="1385515"/>
    <lineage>
        <taxon>Bacteria</taxon>
        <taxon>Pseudomonadati</taxon>
        <taxon>Pseudomonadota</taxon>
        <taxon>Gammaproteobacteria</taxon>
        <taxon>Lysobacterales</taxon>
        <taxon>Lysobacteraceae</taxon>
        <taxon>Novilysobacter</taxon>
    </lineage>
</organism>
<evidence type="ECO:0000313" key="3">
    <source>
        <dbReference type="Proteomes" id="UP000030003"/>
    </source>
</evidence>
<keyword evidence="1" id="KW-0175">Coiled coil</keyword>
<dbReference type="Pfam" id="PF20567">
    <property type="entry name" value="DUF6776"/>
    <property type="match status" value="1"/>
</dbReference>
<protein>
    <submittedName>
        <fullName evidence="2">Membrane protein</fullName>
    </submittedName>
</protein>
<feature type="non-terminal residue" evidence="2">
    <location>
        <position position="1"/>
    </location>
</feature>
<name>A0A0A0M8R7_9GAMM</name>
<evidence type="ECO:0000313" key="2">
    <source>
        <dbReference type="EMBL" id="KGO97556.1"/>
    </source>
</evidence>
<comment type="caution">
    <text evidence="2">The sequence shown here is derived from an EMBL/GenBank/DDBJ whole genome shotgun (WGS) entry which is preliminary data.</text>
</comment>
<reference evidence="2 3" key="1">
    <citation type="submission" date="2013-08" db="EMBL/GenBank/DDBJ databases">
        <title>Genomic analysis of Lysobacter defluvii.</title>
        <authorList>
            <person name="Wang Q."/>
            <person name="Wang G."/>
        </authorList>
    </citation>
    <scope>NUCLEOTIDE SEQUENCE [LARGE SCALE GENOMIC DNA]</scope>
    <source>
        <strain evidence="2 3">IMMIB APB-9</strain>
    </source>
</reference>
<feature type="coiled-coil region" evidence="1">
    <location>
        <begin position="7"/>
        <end position="62"/>
    </location>
</feature>
<dbReference type="InterPro" id="IPR046703">
    <property type="entry name" value="DUF6776"/>
</dbReference>
<gene>
    <name evidence="2" type="ORF">N791_07485</name>
</gene>
<sequence length="187" mass="20984">RALQAELDEASAELDRLRQQQAVLARSDQVSRAANREIQQELAEREAEIARLRSDLAFYERIAAGDGPRKGLNVHSAEFVPQAAGSWAYDIVLTQDLERTAPSRGQLRFTIEGVKDGQLAELDWDALHQRDAAPAQTFAFRYFQRLEGSVMLPEGFTPQRVKVQLRGPDANLEQALAWMQPQSRGDV</sequence>
<dbReference type="STRING" id="1385515.GCA_000423325_01746"/>